<dbReference type="InterPro" id="IPR011990">
    <property type="entry name" value="TPR-like_helical_dom_sf"/>
</dbReference>
<comment type="caution">
    <text evidence="2">The sequence shown here is derived from an EMBL/GenBank/DDBJ whole genome shotgun (WGS) entry which is preliminary data.</text>
</comment>
<name>A0A0F4TW10_PSEFL</name>
<organism evidence="2 3">
    <name type="scientific">Pseudomonas fluorescens</name>
    <dbReference type="NCBI Taxonomy" id="294"/>
    <lineage>
        <taxon>Bacteria</taxon>
        <taxon>Pseudomonadati</taxon>
        <taxon>Pseudomonadota</taxon>
        <taxon>Gammaproteobacteria</taxon>
        <taxon>Pseudomonadales</taxon>
        <taxon>Pseudomonadaceae</taxon>
        <taxon>Pseudomonas</taxon>
    </lineage>
</organism>
<dbReference type="EMBL" id="LACD01000002">
    <property type="protein sequence ID" value="KJZ48601.1"/>
    <property type="molecule type" value="Genomic_DNA"/>
</dbReference>
<evidence type="ECO:0000313" key="3">
    <source>
        <dbReference type="Proteomes" id="UP000033500"/>
    </source>
</evidence>
<dbReference type="SUPFAM" id="SSF48452">
    <property type="entry name" value="TPR-like"/>
    <property type="match status" value="1"/>
</dbReference>
<dbReference type="Proteomes" id="UP000033500">
    <property type="component" value="Unassembled WGS sequence"/>
</dbReference>
<gene>
    <name evidence="2" type="ORF">VC34_02540</name>
</gene>
<dbReference type="InterPro" id="IPR019734">
    <property type="entry name" value="TPR_rpt"/>
</dbReference>
<keyword evidence="1" id="KW-0802">TPR repeat</keyword>
<proteinExistence type="predicted"/>
<sequence>MANRLRFMFVLSACLLLSGCPTLRDYNAELGETLEYFKAGQLDGAVAVLDRNNPIPPGDLLYHFEKGELLRLTGNFPDSYQHWDYADRLIEGWDNSPMFVPFKKFTEFNSYSANDKVRLYDGYDFERVALTTQMALMLLSGSETELARVMIKKTHEREATIADKRDKQYLELENQAKEEGAAMKFQDLQGYPVATLDAPEVIALKNSYQSAFSHYLAGFIYESLNEKDLAAPGYRQAIELRPNTPLLEQALRNLAKSPLKAGEADVLLIVQTGLAPARSSVRVPISVDVEGETYITNMSFPILVPDTSTPPVDFIMVDGKKHKLTLLNSFGDMSRRTLRDDMPGIIQRTLHRARSNVEYLAYLKKHRPEKLEETLQQQLQREDADTRGWRTLPDKTLVARLQLKKGLHQLTLPNTPDAAPVRFKLDQTHQAFSLRAVGDRRFAADVALQLDTLPAPQAAISPAQP</sequence>
<dbReference type="AlphaFoldDB" id="A0A0F4TW10"/>
<feature type="repeat" description="TPR" evidence="1">
    <location>
        <begin position="211"/>
        <end position="244"/>
    </location>
</feature>
<dbReference type="PROSITE" id="PS50005">
    <property type="entry name" value="TPR"/>
    <property type="match status" value="1"/>
</dbReference>
<dbReference type="RefSeq" id="WP_046045108.1">
    <property type="nucleotide sequence ID" value="NZ_LACD01000002.1"/>
</dbReference>
<dbReference type="Gene3D" id="1.25.40.10">
    <property type="entry name" value="Tetratricopeptide repeat domain"/>
    <property type="match status" value="1"/>
</dbReference>
<dbReference type="PATRIC" id="fig|294.131.peg.1623"/>
<reference evidence="2 3" key="1">
    <citation type="submission" date="2015-03" db="EMBL/GenBank/DDBJ databases">
        <title>Comparative genomics of Pseudomonas insights into diversity of traits involved in vanlence and defense.</title>
        <authorList>
            <person name="Qin Y."/>
        </authorList>
    </citation>
    <scope>NUCLEOTIDE SEQUENCE [LARGE SCALE GENOMIC DNA]</scope>
    <source>
        <strain evidence="2 3">C3</strain>
    </source>
</reference>
<accession>A0A0F4TW10</accession>
<protein>
    <submittedName>
        <fullName evidence="2">Uncharacterized protein</fullName>
    </submittedName>
</protein>
<evidence type="ECO:0000256" key="1">
    <source>
        <dbReference type="PROSITE-ProRule" id="PRU00339"/>
    </source>
</evidence>
<evidence type="ECO:0000313" key="2">
    <source>
        <dbReference type="EMBL" id="KJZ48601.1"/>
    </source>
</evidence>
<dbReference type="PROSITE" id="PS51257">
    <property type="entry name" value="PROKAR_LIPOPROTEIN"/>
    <property type="match status" value="1"/>
</dbReference>